<sequence>MDVTLLQDLHDVSLSKQYTDASLSTTLYTRLDDGLEQRTASECSFGHVSGASMQQSSAPSEPDLYSSNSSHKGIPTTLFLLLDHLNLSTLRTRLEDG</sequence>
<keyword evidence="3" id="KW-1185">Reference proteome</keyword>
<evidence type="ECO:0000313" key="2">
    <source>
        <dbReference type="EMBL" id="VEL27550.1"/>
    </source>
</evidence>
<proteinExistence type="predicted"/>
<organism evidence="2 3">
    <name type="scientific">Protopolystoma xenopodis</name>
    <dbReference type="NCBI Taxonomy" id="117903"/>
    <lineage>
        <taxon>Eukaryota</taxon>
        <taxon>Metazoa</taxon>
        <taxon>Spiralia</taxon>
        <taxon>Lophotrochozoa</taxon>
        <taxon>Platyhelminthes</taxon>
        <taxon>Monogenea</taxon>
        <taxon>Polyopisthocotylea</taxon>
        <taxon>Polystomatidea</taxon>
        <taxon>Polystomatidae</taxon>
        <taxon>Protopolystoma</taxon>
    </lineage>
</organism>
<comment type="caution">
    <text evidence="2">The sequence shown here is derived from an EMBL/GenBank/DDBJ whole genome shotgun (WGS) entry which is preliminary data.</text>
</comment>
<accession>A0A3S5FEU4</accession>
<feature type="region of interest" description="Disordered" evidence="1">
    <location>
        <begin position="47"/>
        <end position="69"/>
    </location>
</feature>
<feature type="compositionally biased region" description="Polar residues" evidence="1">
    <location>
        <begin position="51"/>
        <end position="69"/>
    </location>
</feature>
<evidence type="ECO:0000313" key="3">
    <source>
        <dbReference type="Proteomes" id="UP000784294"/>
    </source>
</evidence>
<name>A0A3S5FEU4_9PLAT</name>
<protein>
    <submittedName>
        <fullName evidence="2">Uncharacterized protein</fullName>
    </submittedName>
</protein>
<dbReference type="Proteomes" id="UP000784294">
    <property type="component" value="Unassembled WGS sequence"/>
</dbReference>
<reference evidence="2" key="1">
    <citation type="submission" date="2018-11" db="EMBL/GenBank/DDBJ databases">
        <authorList>
            <consortium name="Pathogen Informatics"/>
        </authorList>
    </citation>
    <scope>NUCLEOTIDE SEQUENCE</scope>
</reference>
<dbReference type="EMBL" id="CAAALY010087988">
    <property type="protein sequence ID" value="VEL27550.1"/>
    <property type="molecule type" value="Genomic_DNA"/>
</dbReference>
<gene>
    <name evidence="2" type="ORF">PXEA_LOCUS20990</name>
</gene>
<evidence type="ECO:0000256" key="1">
    <source>
        <dbReference type="SAM" id="MobiDB-lite"/>
    </source>
</evidence>
<dbReference type="AlphaFoldDB" id="A0A3S5FEU4"/>